<comment type="caution">
    <text evidence="2">The sequence shown here is derived from an EMBL/GenBank/DDBJ whole genome shotgun (WGS) entry which is preliminary data.</text>
</comment>
<dbReference type="PANTHER" id="PTHR15032:SF4">
    <property type="entry name" value="N-ACYL-PHOSPHATIDYLETHANOLAMINE-HYDROLYZING PHOSPHOLIPASE D"/>
    <property type="match status" value="1"/>
</dbReference>
<keyword evidence="3" id="KW-1185">Reference proteome</keyword>
<protein>
    <submittedName>
        <fullName evidence="2">Phospholipase</fullName>
    </submittedName>
</protein>
<organism evidence="2 3">
    <name type="scientific">Rhodoferax lacus</name>
    <dbReference type="NCBI Taxonomy" id="2184758"/>
    <lineage>
        <taxon>Bacteria</taxon>
        <taxon>Pseudomonadati</taxon>
        <taxon>Pseudomonadota</taxon>
        <taxon>Betaproteobacteria</taxon>
        <taxon>Burkholderiales</taxon>
        <taxon>Comamonadaceae</taxon>
        <taxon>Rhodoferax</taxon>
    </lineage>
</organism>
<sequence>MPTAPSATQPSHHRPGGFANSNPAVVIGNFPWYEMVWRSLRGDFKPLAEPRHGYASFAREWSTEVDHAALAQRQQVPVVSWLGHVTVLLQVGGLNVLTDPTLANYAGPYGRFGAPRMVPAPLRADQLPPIDVLLISHNHYDHLCDATIAALVRSGQKPRIFVPLGLKAWFDARSIPHVTELDWWQHADVTQDRDGARLAQPVRIHFTPAQHWSRRTPFDTNASLWGGYMVEHRPGAADVWRFLFPGDTGYSADFQAIRQRLGAVDLLALPIGAYLPRDFMKSMHVNPADAVQLMLDVEARQALGVHWGTFKLTQESFDQPPHDVAAALQARGLPLERIWLMRHGETRAAG</sequence>
<dbReference type="PIRSF" id="PIRSF038896">
    <property type="entry name" value="NAPE-PLD"/>
    <property type="match status" value="1"/>
</dbReference>
<dbReference type="OrthoDB" id="9805728at2"/>
<dbReference type="InterPro" id="IPR001279">
    <property type="entry name" value="Metallo-B-lactamas"/>
</dbReference>
<dbReference type="Gene3D" id="3.60.15.10">
    <property type="entry name" value="Ribonuclease Z/Hydroxyacylglutathione hydrolase-like"/>
    <property type="match status" value="1"/>
</dbReference>
<evidence type="ECO:0000313" key="3">
    <source>
        <dbReference type="Proteomes" id="UP000260665"/>
    </source>
</evidence>
<dbReference type="SUPFAM" id="SSF56281">
    <property type="entry name" value="Metallo-hydrolase/oxidoreductase"/>
    <property type="match status" value="1"/>
</dbReference>
<dbReference type="Pfam" id="PF12706">
    <property type="entry name" value="Lactamase_B_2"/>
    <property type="match status" value="1"/>
</dbReference>
<dbReference type="GO" id="GO:0070290">
    <property type="term" value="F:N-acylphosphatidylethanolamine-specific phospholipase D activity"/>
    <property type="evidence" value="ECO:0007669"/>
    <property type="project" value="InterPro"/>
</dbReference>
<accession>A0A3E1RDB7</accession>
<dbReference type="GO" id="GO:0005737">
    <property type="term" value="C:cytoplasm"/>
    <property type="evidence" value="ECO:0007669"/>
    <property type="project" value="TreeGrafter"/>
</dbReference>
<dbReference type="Proteomes" id="UP000260665">
    <property type="component" value="Unassembled WGS sequence"/>
</dbReference>
<evidence type="ECO:0000313" key="2">
    <source>
        <dbReference type="EMBL" id="RFO97364.1"/>
    </source>
</evidence>
<reference evidence="2 3" key="1">
    <citation type="submission" date="2018-05" db="EMBL/GenBank/DDBJ databases">
        <title>Rhodoferax soyangensis sp.nov., isolated from an oligotrophic freshwater lake.</title>
        <authorList>
            <person name="Park M."/>
        </authorList>
    </citation>
    <scope>NUCLEOTIDE SEQUENCE [LARGE SCALE GENOMIC DNA]</scope>
    <source>
        <strain evidence="2 3">IMCC26218</strain>
    </source>
</reference>
<name>A0A3E1RDB7_9BURK</name>
<dbReference type="PANTHER" id="PTHR15032">
    <property type="entry name" value="N-ACYL-PHOSPHATIDYLETHANOLAMINE-HYDROLYZING PHOSPHOLIPASE D"/>
    <property type="match status" value="1"/>
</dbReference>
<dbReference type="EMBL" id="QFZK01000004">
    <property type="protein sequence ID" value="RFO97364.1"/>
    <property type="molecule type" value="Genomic_DNA"/>
</dbReference>
<gene>
    <name evidence="2" type="ORF">DIC66_09580</name>
</gene>
<proteinExistence type="predicted"/>
<dbReference type="GO" id="GO:0008270">
    <property type="term" value="F:zinc ion binding"/>
    <property type="evidence" value="ECO:0007669"/>
    <property type="project" value="InterPro"/>
</dbReference>
<evidence type="ECO:0000259" key="1">
    <source>
        <dbReference type="Pfam" id="PF12706"/>
    </source>
</evidence>
<dbReference type="AlphaFoldDB" id="A0A3E1RDB7"/>
<dbReference type="InterPro" id="IPR036866">
    <property type="entry name" value="RibonucZ/Hydroxyglut_hydro"/>
</dbReference>
<dbReference type="RefSeq" id="WP_117176479.1">
    <property type="nucleotide sequence ID" value="NZ_QFZK01000004.1"/>
</dbReference>
<feature type="domain" description="Metallo-beta-lactamase" evidence="1">
    <location>
        <begin position="95"/>
        <end position="307"/>
    </location>
</feature>
<dbReference type="InterPro" id="IPR024884">
    <property type="entry name" value="NAPE-PLD"/>
</dbReference>